<sequence>MNNPYEELEYLADFLPDEGESVIVSRRRGQLVCESYFEPMTSSSNTQSQQIDRELYGRLSTVESRLRLLWQTPAMVSVLSFYWVCVVLHRVFELGWSAWYLDLGLGMMILVGCYQYVQYQRRRYFLESVCPALQKWMVEHQLDKYTLIAWLTAHRNLSTLRDALTRWT</sequence>
<dbReference type="KEGG" id="pbs:Plabr_2532"/>
<feature type="transmembrane region" description="Helical" evidence="1">
    <location>
        <begin position="98"/>
        <end position="117"/>
    </location>
</feature>
<accession>F0SPY3</accession>
<keyword evidence="1" id="KW-0812">Transmembrane</keyword>
<evidence type="ECO:0000313" key="2">
    <source>
        <dbReference type="EMBL" id="ADY60133.1"/>
    </source>
</evidence>
<dbReference type="HOGENOM" id="CLU_1601161_0_0_0"/>
<gene>
    <name evidence="2" type="ordered locus">Plabr_2532</name>
</gene>
<keyword evidence="1" id="KW-0472">Membrane</keyword>
<dbReference type="OrthoDB" id="212706at2"/>
<dbReference type="Proteomes" id="UP000006860">
    <property type="component" value="Chromosome"/>
</dbReference>
<dbReference type="EMBL" id="CP002546">
    <property type="protein sequence ID" value="ADY60133.1"/>
    <property type="molecule type" value="Genomic_DNA"/>
</dbReference>
<name>F0SPY3_RUBBR</name>
<feature type="transmembrane region" description="Helical" evidence="1">
    <location>
        <begin position="68"/>
        <end position="92"/>
    </location>
</feature>
<organism evidence="2 3">
    <name type="scientific">Rubinisphaera brasiliensis (strain ATCC 49424 / DSM 5305 / JCM 21570 / IAM 15109 / NBRC 103401 / IFAM 1448)</name>
    <name type="common">Planctomyces brasiliensis</name>
    <dbReference type="NCBI Taxonomy" id="756272"/>
    <lineage>
        <taxon>Bacteria</taxon>
        <taxon>Pseudomonadati</taxon>
        <taxon>Planctomycetota</taxon>
        <taxon>Planctomycetia</taxon>
        <taxon>Planctomycetales</taxon>
        <taxon>Planctomycetaceae</taxon>
        <taxon>Rubinisphaera</taxon>
    </lineage>
</organism>
<dbReference type="RefSeq" id="WP_013628857.1">
    <property type="nucleotide sequence ID" value="NC_015174.1"/>
</dbReference>
<evidence type="ECO:0000256" key="1">
    <source>
        <dbReference type="SAM" id="Phobius"/>
    </source>
</evidence>
<keyword evidence="1" id="KW-1133">Transmembrane helix</keyword>
<keyword evidence="3" id="KW-1185">Reference proteome</keyword>
<proteinExistence type="predicted"/>
<dbReference type="AlphaFoldDB" id="F0SPY3"/>
<evidence type="ECO:0000313" key="3">
    <source>
        <dbReference type="Proteomes" id="UP000006860"/>
    </source>
</evidence>
<protein>
    <submittedName>
        <fullName evidence="2">Uncharacterized protein</fullName>
    </submittedName>
</protein>
<reference evidence="3" key="1">
    <citation type="submission" date="2011-02" db="EMBL/GenBank/DDBJ databases">
        <title>The complete genome of Planctomyces brasiliensis DSM 5305.</title>
        <authorList>
            <person name="Lucas S."/>
            <person name="Copeland A."/>
            <person name="Lapidus A."/>
            <person name="Bruce D."/>
            <person name="Goodwin L."/>
            <person name="Pitluck S."/>
            <person name="Kyrpides N."/>
            <person name="Mavromatis K."/>
            <person name="Pagani I."/>
            <person name="Ivanova N."/>
            <person name="Ovchinnikova G."/>
            <person name="Lu M."/>
            <person name="Detter J.C."/>
            <person name="Han C."/>
            <person name="Land M."/>
            <person name="Hauser L."/>
            <person name="Markowitz V."/>
            <person name="Cheng J.-F."/>
            <person name="Hugenholtz P."/>
            <person name="Woyke T."/>
            <person name="Wu D."/>
            <person name="Tindall B."/>
            <person name="Pomrenke H.G."/>
            <person name="Brambilla E."/>
            <person name="Klenk H.-P."/>
            <person name="Eisen J.A."/>
        </authorList>
    </citation>
    <scope>NUCLEOTIDE SEQUENCE [LARGE SCALE GENOMIC DNA]</scope>
    <source>
        <strain evidence="3">ATCC 49424 / DSM 5305 / JCM 21570 / NBRC 103401 / IFAM 1448</strain>
    </source>
</reference>
<dbReference type="STRING" id="756272.Plabr_2532"/>